<dbReference type="InParanoid" id="A0A2P5D025"/>
<gene>
    <name evidence="1" type="ORF">TorRG33x02_267120</name>
</gene>
<evidence type="ECO:0000313" key="2">
    <source>
        <dbReference type="Proteomes" id="UP000237000"/>
    </source>
</evidence>
<comment type="caution">
    <text evidence="1">The sequence shown here is derived from an EMBL/GenBank/DDBJ whole genome shotgun (WGS) entry which is preliminary data.</text>
</comment>
<name>A0A2P5D025_TREOI</name>
<dbReference type="OrthoDB" id="288590at2759"/>
<accession>A0A2P5D025</accession>
<protein>
    <submittedName>
        <fullName evidence="1">Uncharacterized protein</fullName>
    </submittedName>
</protein>
<keyword evidence="2" id="KW-1185">Reference proteome</keyword>
<sequence>MTNSSKVLSTGFWKWRAIWFPKYLLQRFLCTGVMPITSKLYGPTKELLSENNPSKYTETIFSLLALDI</sequence>
<dbReference type="AlphaFoldDB" id="A0A2P5D025"/>
<organism evidence="1 2">
    <name type="scientific">Trema orientale</name>
    <name type="common">Charcoal tree</name>
    <name type="synonym">Celtis orientalis</name>
    <dbReference type="NCBI Taxonomy" id="63057"/>
    <lineage>
        <taxon>Eukaryota</taxon>
        <taxon>Viridiplantae</taxon>
        <taxon>Streptophyta</taxon>
        <taxon>Embryophyta</taxon>
        <taxon>Tracheophyta</taxon>
        <taxon>Spermatophyta</taxon>
        <taxon>Magnoliopsida</taxon>
        <taxon>eudicotyledons</taxon>
        <taxon>Gunneridae</taxon>
        <taxon>Pentapetalae</taxon>
        <taxon>rosids</taxon>
        <taxon>fabids</taxon>
        <taxon>Rosales</taxon>
        <taxon>Cannabaceae</taxon>
        <taxon>Trema</taxon>
    </lineage>
</organism>
<dbReference type="Proteomes" id="UP000237000">
    <property type="component" value="Unassembled WGS sequence"/>
</dbReference>
<dbReference type="EMBL" id="JXTC01000310">
    <property type="protein sequence ID" value="PON66650.1"/>
    <property type="molecule type" value="Genomic_DNA"/>
</dbReference>
<proteinExistence type="predicted"/>
<evidence type="ECO:0000313" key="1">
    <source>
        <dbReference type="EMBL" id="PON66650.1"/>
    </source>
</evidence>
<reference evidence="2" key="1">
    <citation type="submission" date="2016-06" db="EMBL/GenBank/DDBJ databases">
        <title>Parallel loss of symbiosis genes in relatives of nitrogen-fixing non-legume Parasponia.</title>
        <authorList>
            <person name="Van Velzen R."/>
            <person name="Holmer R."/>
            <person name="Bu F."/>
            <person name="Rutten L."/>
            <person name="Van Zeijl A."/>
            <person name="Liu W."/>
            <person name="Santuari L."/>
            <person name="Cao Q."/>
            <person name="Sharma T."/>
            <person name="Shen D."/>
            <person name="Roswanjaya Y."/>
            <person name="Wardhani T."/>
            <person name="Kalhor M.S."/>
            <person name="Jansen J."/>
            <person name="Van den Hoogen J."/>
            <person name="Gungor B."/>
            <person name="Hartog M."/>
            <person name="Hontelez J."/>
            <person name="Verver J."/>
            <person name="Yang W.-C."/>
            <person name="Schijlen E."/>
            <person name="Repin R."/>
            <person name="Schilthuizen M."/>
            <person name="Schranz E."/>
            <person name="Heidstra R."/>
            <person name="Miyata K."/>
            <person name="Fedorova E."/>
            <person name="Kohlen W."/>
            <person name="Bisseling T."/>
            <person name="Smit S."/>
            <person name="Geurts R."/>
        </authorList>
    </citation>
    <scope>NUCLEOTIDE SEQUENCE [LARGE SCALE GENOMIC DNA]</scope>
    <source>
        <strain evidence="2">cv. RG33-2</strain>
    </source>
</reference>